<dbReference type="Proteomes" id="UP000030676">
    <property type="component" value="Unassembled WGS sequence"/>
</dbReference>
<evidence type="ECO:0000313" key="1">
    <source>
        <dbReference type="EMBL" id="EXL65262.1"/>
    </source>
</evidence>
<organism evidence="1">
    <name type="scientific">Fusarium oxysporum f. sp. conglutinans race 2 54008</name>
    <dbReference type="NCBI Taxonomy" id="1089457"/>
    <lineage>
        <taxon>Eukaryota</taxon>
        <taxon>Fungi</taxon>
        <taxon>Dikarya</taxon>
        <taxon>Ascomycota</taxon>
        <taxon>Pezizomycotina</taxon>
        <taxon>Sordariomycetes</taxon>
        <taxon>Hypocreomycetidae</taxon>
        <taxon>Hypocreales</taxon>
        <taxon>Nectriaceae</taxon>
        <taxon>Fusarium</taxon>
        <taxon>Fusarium oxysporum species complex</taxon>
    </lineage>
</organism>
<dbReference type="AlphaFoldDB" id="X0GNR6"/>
<protein>
    <submittedName>
        <fullName evidence="1">Uncharacterized protein</fullName>
    </submittedName>
</protein>
<gene>
    <name evidence="1" type="ORF">FOPG_18503</name>
</gene>
<reference evidence="1" key="1">
    <citation type="submission" date="2011-11" db="EMBL/GenBank/DDBJ databases">
        <title>The Genome Sequence of Fusarium oxysporum PHW808.</title>
        <authorList>
            <consortium name="The Broad Institute Genome Sequencing Platform"/>
            <person name="Ma L.-J."/>
            <person name="Gale L.R."/>
            <person name="Schwartz D.C."/>
            <person name="Zhou S."/>
            <person name="Corby-Kistler H."/>
            <person name="Young S.K."/>
            <person name="Zeng Q."/>
            <person name="Gargeya S."/>
            <person name="Fitzgerald M."/>
            <person name="Haas B."/>
            <person name="Abouelleil A."/>
            <person name="Alvarado L."/>
            <person name="Arachchi H.M."/>
            <person name="Berlin A."/>
            <person name="Brown A."/>
            <person name="Chapman S.B."/>
            <person name="Chen Z."/>
            <person name="Dunbar C."/>
            <person name="Freedman E."/>
            <person name="Gearin G."/>
            <person name="Goldberg J."/>
            <person name="Griggs A."/>
            <person name="Gujja S."/>
            <person name="Heiman D."/>
            <person name="Howarth C."/>
            <person name="Larson L."/>
            <person name="Lui A."/>
            <person name="MacDonald P.J.P."/>
            <person name="Montmayeur A."/>
            <person name="Murphy C."/>
            <person name="Neiman D."/>
            <person name="Pearson M."/>
            <person name="Priest M."/>
            <person name="Roberts A."/>
            <person name="Saif S."/>
            <person name="Shea T."/>
            <person name="Shenoy N."/>
            <person name="Sisk P."/>
            <person name="Stolte C."/>
            <person name="Sykes S."/>
            <person name="Wortman J."/>
            <person name="Nusbaum C."/>
            <person name="Birren B."/>
        </authorList>
    </citation>
    <scope>NUCLEOTIDE SEQUENCE [LARGE SCALE GENOMIC DNA]</scope>
    <source>
        <strain evidence="1">54008</strain>
    </source>
</reference>
<sequence>MAPSTTRQLFTAMVAPVVDYASNVWMHACKTASAYAVHRVQRVGAQATIGSFTSVATGVAEAEAHIATIQERFWRRASKLWVDMHTLRRTNPVRKRAG</sequence>
<name>X0GNR6_FUSOX</name>
<dbReference type="EMBL" id="JH659174">
    <property type="protein sequence ID" value="EXL65262.1"/>
    <property type="molecule type" value="Genomic_DNA"/>
</dbReference>
<proteinExistence type="predicted"/>
<accession>X0GNR6</accession>
<dbReference type="HOGENOM" id="CLU_150206_0_0_1"/>
<reference evidence="1" key="2">
    <citation type="submission" date="2012-05" db="EMBL/GenBank/DDBJ databases">
        <title>The Genome Annotation of Fusarium oxysporum PHW808.</title>
        <authorList>
            <consortium name="The Broad Institute Genomics Platform"/>
            <person name="Ma L.-J."/>
            <person name="Corby-Kistler H."/>
            <person name="Broz K."/>
            <person name="Gale L.R."/>
            <person name="Jonkers W."/>
            <person name="O'Donnell K."/>
            <person name="Ploetz R."/>
            <person name="Steinberg C."/>
            <person name="Schwartz D.C."/>
            <person name="VanEtten H."/>
            <person name="Zhou S."/>
            <person name="Young S.K."/>
            <person name="Zeng Q."/>
            <person name="Gargeya S."/>
            <person name="Fitzgerald M."/>
            <person name="Abouelleil A."/>
            <person name="Alvarado L."/>
            <person name="Chapman S.B."/>
            <person name="Gainer-Dewar J."/>
            <person name="Goldberg J."/>
            <person name="Griggs A."/>
            <person name="Gujja S."/>
            <person name="Hansen M."/>
            <person name="Howarth C."/>
            <person name="Imamovic A."/>
            <person name="Ireland A."/>
            <person name="Larimer J."/>
            <person name="McCowan C."/>
            <person name="Murphy C."/>
            <person name="Pearson M."/>
            <person name="Poon T.W."/>
            <person name="Priest M."/>
            <person name="Roberts A."/>
            <person name="Saif S."/>
            <person name="Shea T."/>
            <person name="Sykes S."/>
            <person name="Wortman J."/>
            <person name="Nusbaum C."/>
            <person name="Birren B."/>
        </authorList>
    </citation>
    <scope>NUCLEOTIDE SEQUENCE</scope>
    <source>
        <strain evidence="1">54008</strain>
    </source>
</reference>